<dbReference type="GO" id="GO:0030368">
    <property type="term" value="F:interleukin-17 receptor activity"/>
    <property type="evidence" value="ECO:0000318"/>
    <property type="project" value="GO_Central"/>
</dbReference>
<gene>
    <name evidence="7 9 10" type="primary">il17rel</name>
</gene>
<dbReference type="InterPro" id="IPR039465">
    <property type="entry name" value="IL-17_rcpt-like"/>
</dbReference>
<dbReference type="InterPro" id="IPR027841">
    <property type="entry name" value="IL-17_rcpt_C/E_N"/>
</dbReference>
<dbReference type="GO" id="GO:0005886">
    <property type="term" value="C:plasma membrane"/>
    <property type="evidence" value="ECO:0007669"/>
    <property type="project" value="UniProtKB-SubCell"/>
</dbReference>
<dbReference type="InterPro" id="IPR038683">
    <property type="entry name" value="IL17RA/B_FnIII-like_1_sf"/>
</dbReference>
<keyword evidence="4" id="KW-0472">Membrane</keyword>
<protein>
    <submittedName>
        <fullName evidence="7">Interleukin 17 receptor E-like</fullName>
    </submittedName>
    <submittedName>
        <fullName evidence="9">Interleukin-17 receptor E-like isoform X1</fullName>
    </submittedName>
</protein>
<dbReference type="GeneID" id="100486611"/>
<keyword evidence="4" id="KW-0812">Transmembrane</keyword>
<dbReference type="RefSeq" id="XP_012815430.1">
    <property type="nucleotide sequence ID" value="XM_012959976.3"/>
</dbReference>
<evidence type="ECO:0000313" key="9">
    <source>
        <dbReference type="RefSeq" id="XP_012815430.1"/>
    </source>
</evidence>
<evidence type="ECO:0000256" key="4">
    <source>
        <dbReference type="SAM" id="Phobius"/>
    </source>
</evidence>
<keyword evidence="3 5" id="KW-0732">Signal</keyword>
<evidence type="ECO:0000256" key="1">
    <source>
        <dbReference type="ARBA" id="ARBA00004251"/>
    </source>
</evidence>
<dbReference type="PANTHER" id="PTHR15583">
    <property type="entry name" value="INTERLEUKIN-17 RECEPTOR"/>
    <property type="match status" value="1"/>
</dbReference>
<dbReference type="AGR" id="Xenbase:XB-GENE-6462862"/>
<keyword evidence="2" id="KW-1003">Cell membrane</keyword>
<keyword evidence="9" id="KW-0675">Receptor</keyword>
<feature type="domain" description="Interleukin-17 receptor C/E N-terminal" evidence="6">
    <location>
        <begin position="124"/>
        <end position="376"/>
    </location>
</feature>
<evidence type="ECO:0000256" key="5">
    <source>
        <dbReference type="SAM" id="SignalP"/>
    </source>
</evidence>
<dbReference type="Gene3D" id="2.60.40.2160">
    <property type="entry name" value="Interleukin-17 receptor A/B, fibronectin-III-like domain 1"/>
    <property type="match status" value="1"/>
</dbReference>
<reference evidence="7" key="1">
    <citation type="journal article" date="2010" name="Science">
        <title>The genome of the Western clawed frog Xenopus tropicalis.</title>
        <authorList>
            <person name="Hellsten U."/>
            <person name="Harland R.M."/>
            <person name="Gilchrist M.J."/>
            <person name="Hendrix D."/>
            <person name="Jurka J."/>
            <person name="Kapitonov V."/>
            <person name="Ovcharenko I."/>
            <person name="Putnam N.H."/>
            <person name="Shu S."/>
            <person name="Taher L."/>
            <person name="Blitz I.L."/>
            <person name="Blumberg B."/>
            <person name="Dichmann D.S."/>
            <person name="Dubchak I."/>
            <person name="Amaya E."/>
            <person name="Detter J.C."/>
            <person name="Fletcher R."/>
            <person name="Gerhard D.S."/>
            <person name="Goodstein D."/>
            <person name="Graves T."/>
            <person name="Grigoriev I.V."/>
            <person name="Grimwood J."/>
            <person name="Kawashima T."/>
            <person name="Lindquist E."/>
            <person name="Lucas S.M."/>
            <person name="Mead P.E."/>
            <person name="Mitros T."/>
            <person name="Ogino H."/>
            <person name="Ohta Y."/>
            <person name="Poliakov A.V."/>
            <person name="Pollet N."/>
            <person name="Robert J."/>
            <person name="Salamov A."/>
            <person name="Sater A.K."/>
            <person name="Schmutz J."/>
            <person name="Terry A."/>
            <person name="Vize P.D."/>
            <person name="Warren W.C."/>
            <person name="Wells D."/>
            <person name="Wills A."/>
            <person name="Wilson R.K."/>
            <person name="Zimmerman L.B."/>
            <person name="Zorn A.M."/>
            <person name="Grainger R."/>
            <person name="Grammer T."/>
            <person name="Khokha M.K."/>
            <person name="Richardson P.M."/>
            <person name="Rokhsar D.S."/>
        </authorList>
    </citation>
    <scope>NUCLEOTIDE SEQUENCE [LARGE SCALE GENOMIC DNA]</scope>
    <source>
        <strain evidence="7">Nigerian</strain>
    </source>
</reference>
<feature type="transmembrane region" description="Helical" evidence="4">
    <location>
        <begin position="472"/>
        <end position="495"/>
    </location>
</feature>
<evidence type="ECO:0000313" key="7">
    <source>
        <dbReference type="Ensembl" id="ENSXETP00000059980"/>
    </source>
</evidence>
<comment type="subcellular location">
    <subcellularLocation>
        <location evidence="1">Cell membrane</location>
        <topology evidence="1">Single-pass type I membrane protein</topology>
    </subcellularLocation>
</comment>
<proteinExistence type="predicted"/>
<name>A0A6I8PMN8_XENTR</name>
<dbReference type="CTD" id="400935"/>
<dbReference type="Proteomes" id="UP000008143">
    <property type="component" value="Chromosome 3"/>
</dbReference>
<sequence length="536" mass="60134">MYYHHGRHSFLEWLMVVILMFGMSYCHSVQRIKECGLTCSHTGGINCKKATIAKQSFFCRTPPRSLPSDVLQNMKVSTVMKCSGNKWCSLYINVNGTVILNENVRGIEICVMTISSSQTQCESVRFSGHKSKKLDGHKVDVQFNCFEVGIAQQVYVTMKTLPNYCYVELEKYHNVEDCDNKDIENNILSCLAGKLDYMVNEEKKSITIHVSDITEGFDYNVRLCLKRFICKDIGAHALIKADNAIRSVTLHYPEILPCLCIEGWSAIPDSRRVRLCPFKNDADSVWNSITYDSVTQTLAWQPLCPVNATVSLCWMIDQNDTCVNFPSSLRTMNDKVLYVQVDPHPRLCAKITTYMDSQVRCPFTNGQFPGWNVNITAVDTLVEIRITSKINASFTVRVCNSTGMTSCNLFALVPVGASSYATLNISSDICGPNLCIQASRSDVTYSVPVNICNIPCKPKEHLPGEASSLETFLLSSVLLILVAMFGFVGCILLSVNYRKQRQEKCYIKSKVNHISLGVASSLEQRLPIMFAQMEDK</sequence>
<evidence type="ECO:0000256" key="3">
    <source>
        <dbReference type="ARBA" id="ARBA00022729"/>
    </source>
</evidence>
<feature type="signal peptide" evidence="5">
    <location>
        <begin position="1"/>
        <end position="26"/>
    </location>
</feature>
<organism evidence="7">
    <name type="scientific">Xenopus tropicalis</name>
    <name type="common">Western clawed frog</name>
    <name type="synonym">Silurana tropicalis</name>
    <dbReference type="NCBI Taxonomy" id="8364"/>
    <lineage>
        <taxon>Eukaryota</taxon>
        <taxon>Metazoa</taxon>
        <taxon>Chordata</taxon>
        <taxon>Craniata</taxon>
        <taxon>Vertebrata</taxon>
        <taxon>Euteleostomi</taxon>
        <taxon>Amphibia</taxon>
        <taxon>Batrachia</taxon>
        <taxon>Anura</taxon>
        <taxon>Pipoidea</taxon>
        <taxon>Pipidae</taxon>
        <taxon>Xenopodinae</taxon>
        <taxon>Xenopus</taxon>
        <taxon>Silurana</taxon>
    </lineage>
</organism>
<dbReference type="KEGG" id="xtr:100486611"/>
<reference evidence="7" key="2">
    <citation type="submission" date="2020-05" db="UniProtKB">
        <authorList>
            <consortium name="Ensembl"/>
        </authorList>
    </citation>
    <scope>IDENTIFICATION</scope>
</reference>
<evidence type="ECO:0000313" key="10">
    <source>
        <dbReference type="Xenbase" id="XB-GENE-6462862"/>
    </source>
</evidence>
<dbReference type="Bgee" id="ENSXETG00000032409">
    <property type="expression patterns" value="Expressed in egg cell and 6 other cell types or tissues"/>
</dbReference>
<keyword evidence="4" id="KW-1133">Transmembrane helix</keyword>
<evidence type="ECO:0000259" key="6">
    <source>
        <dbReference type="Pfam" id="PF15037"/>
    </source>
</evidence>
<keyword evidence="8" id="KW-1185">Reference proteome</keyword>
<dbReference type="Xenbase" id="XB-GENE-6462862">
    <property type="gene designation" value="il17rel"/>
</dbReference>
<accession>A0A6I8PMN8</accession>
<dbReference type="FunFam" id="2.60.40.2160:FF:000005">
    <property type="entry name" value="Interleukin 17 receptor E like"/>
    <property type="match status" value="1"/>
</dbReference>
<reference evidence="9" key="3">
    <citation type="submission" date="2025-04" db="UniProtKB">
        <authorList>
            <consortium name="RefSeq"/>
        </authorList>
    </citation>
    <scope>IDENTIFICATION</scope>
    <source>
        <strain evidence="9">Nigerian</strain>
        <tissue evidence="9">Liver and blood</tissue>
    </source>
</reference>
<dbReference type="GeneTree" id="ENSGT00940000162605"/>
<dbReference type="Pfam" id="PF15037">
    <property type="entry name" value="IL17_R_N"/>
    <property type="match status" value="1"/>
</dbReference>
<dbReference type="AlphaFoldDB" id="A0A6I8PMN8"/>
<evidence type="ECO:0000256" key="2">
    <source>
        <dbReference type="ARBA" id="ARBA00022475"/>
    </source>
</evidence>
<dbReference type="OrthoDB" id="9877324at2759"/>
<evidence type="ECO:0000313" key="8">
    <source>
        <dbReference type="Proteomes" id="UP000008143"/>
    </source>
</evidence>
<dbReference type="OMA" id="CSQGLQC"/>
<dbReference type="Ensembl" id="ENSXETT00000065539">
    <property type="protein sequence ID" value="ENSXETP00000059980"/>
    <property type="gene ID" value="ENSXETG00000032409"/>
</dbReference>
<feature type="chain" id="PRO_5044633712" evidence="5">
    <location>
        <begin position="27"/>
        <end position="536"/>
    </location>
</feature>
<dbReference type="PANTHER" id="PTHR15583:SF10">
    <property type="entry name" value="INTERLEUKIN-17 RECEPTOR E-LIKE-RELATED"/>
    <property type="match status" value="1"/>
</dbReference>